<gene>
    <name evidence="1" type="ORF">SDC9_132155</name>
</gene>
<reference evidence="1" key="1">
    <citation type="submission" date="2019-08" db="EMBL/GenBank/DDBJ databases">
        <authorList>
            <person name="Kucharzyk K."/>
            <person name="Murdoch R.W."/>
            <person name="Higgins S."/>
            <person name="Loffler F."/>
        </authorList>
    </citation>
    <scope>NUCLEOTIDE SEQUENCE</scope>
</reference>
<accession>A0A645D7P4</accession>
<proteinExistence type="predicted"/>
<dbReference type="EMBL" id="VSSQ01033473">
    <property type="protein sequence ID" value="MPM85078.1"/>
    <property type="molecule type" value="Genomic_DNA"/>
</dbReference>
<sequence length="127" mass="14116">MLHLQRIAPGLIRCTPQHLAAVTAEFTRGPQMVVVIVTDAPVRQTNNVICQIMRCCFSRDRVVIGGGCECPADFVQRCLLQLPHLCFKCVDAFARLPFNCRIISVLLVRIQLNGMAHWQGVALCVLS</sequence>
<protein>
    <submittedName>
        <fullName evidence="1">Uncharacterized protein</fullName>
    </submittedName>
</protein>
<name>A0A645D7P4_9ZZZZ</name>
<evidence type="ECO:0000313" key="1">
    <source>
        <dbReference type="EMBL" id="MPM85078.1"/>
    </source>
</evidence>
<organism evidence="1">
    <name type="scientific">bioreactor metagenome</name>
    <dbReference type="NCBI Taxonomy" id="1076179"/>
    <lineage>
        <taxon>unclassified sequences</taxon>
        <taxon>metagenomes</taxon>
        <taxon>ecological metagenomes</taxon>
    </lineage>
</organism>
<dbReference type="AlphaFoldDB" id="A0A645D7P4"/>
<comment type="caution">
    <text evidence="1">The sequence shown here is derived from an EMBL/GenBank/DDBJ whole genome shotgun (WGS) entry which is preliminary data.</text>
</comment>